<dbReference type="PANTHER" id="PTHR46796">
    <property type="entry name" value="HTH-TYPE TRANSCRIPTIONAL ACTIVATOR RHAS-RELATED"/>
    <property type="match status" value="1"/>
</dbReference>
<name>A0A1G7IL41_PSEOR</name>
<dbReference type="Pfam" id="PF12833">
    <property type="entry name" value="HTH_18"/>
    <property type="match status" value="1"/>
</dbReference>
<sequence length="263" mass="28609">MEGEYVERRPPPALRPFVRRLQGYREYSSAPLRRRQAPVGSCTLILGFGPELRLVGPAGPSAPRSFLAGLHTAAVLTEFTGHQHGMQVDLTPIGAFVLLRRPGSDLADLVPTLDRLDPALAALPHRLADLPDWPTRFAALEGFLAERLLAEDRRLPDPEVAHAWNLLRRNAGGIAVSALAAETGWSRRHLLTRFRSQIGVAPKTAARVLRFERAARLVVGGEAPGTVAALCGYSDQAHLTREFRDLAGLPPRAFVQDMTAGSS</sequence>
<dbReference type="GO" id="GO:0003700">
    <property type="term" value="F:DNA-binding transcription factor activity"/>
    <property type="evidence" value="ECO:0007669"/>
    <property type="project" value="InterPro"/>
</dbReference>
<evidence type="ECO:0000259" key="4">
    <source>
        <dbReference type="PROSITE" id="PS01124"/>
    </source>
</evidence>
<evidence type="ECO:0000256" key="2">
    <source>
        <dbReference type="ARBA" id="ARBA00023125"/>
    </source>
</evidence>
<dbReference type="PROSITE" id="PS01124">
    <property type="entry name" value="HTH_ARAC_FAMILY_2"/>
    <property type="match status" value="1"/>
</dbReference>
<dbReference type="SMART" id="SM00342">
    <property type="entry name" value="HTH_ARAC"/>
    <property type="match status" value="1"/>
</dbReference>
<dbReference type="Proteomes" id="UP000198967">
    <property type="component" value="Unassembled WGS sequence"/>
</dbReference>
<dbReference type="EMBL" id="FNBE01000003">
    <property type="protein sequence ID" value="SDF13363.1"/>
    <property type="molecule type" value="Genomic_DNA"/>
</dbReference>
<evidence type="ECO:0000256" key="1">
    <source>
        <dbReference type="ARBA" id="ARBA00023015"/>
    </source>
</evidence>
<dbReference type="AlphaFoldDB" id="A0A1G7IL41"/>
<keyword evidence="1" id="KW-0805">Transcription regulation</keyword>
<evidence type="ECO:0000313" key="6">
    <source>
        <dbReference type="Proteomes" id="UP000198967"/>
    </source>
</evidence>
<gene>
    <name evidence="5" type="ORF">SAMN05216377_103336</name>
</gene>
<keyword evidence="3" id="KW-0804">Transcription</keyword>
<accession>A0A1G7IL41</accession>
<keyword evidence="2" id="KW-0238">DNA-binding</keyword>
<dbReference type="GO" id="GO:0043565">
    <property type="term" value="F:sequence-specific DNA binding"/>
    <property type="evidence" value="ECO:0007669"/>
    <property type="project" value="InterPro"/>
</dbReference>
<reference evidence="5 6" key="1">
    <citation type="submission" date="2016-10" db="EMBL/GenBank/DDBJ databases">
        <authorList>
            <person name="de Groot N.N."/>
        </authorList>
    </citation>
    <scope>NUCLEOTIDE SEQUENCE [LARGE SCALE GENOMIC DNA]</scope>
    <source>
        <strain evidence="5 6">CGMCC 4.3143</strain>
    </source>
</reference>
<dbReference type="Gene3D" id="1.10.10.60">
    <property type="entry name" value="Homeodomain-like"/>
    <property type="match status" value="1"/>
</dbReference>
<dbReference type="InterPro" id="IPR018060">
    <property type="entry name" value="HTH_AraC"/>
</dbReference>
<evidence type="ECO:0000313" key="5">
    <source>
        <dbReference type="EMBL" id="SDF13363.1"/>
    </source>
</evidence>
<keyword evidence="6" id="KW-1185">Reference proteome</keyword>
<dbReference type="STRING" id="366584.SAMN05216377_103336"/>
<proteinExistence type="predicted"/>
<evidence type="ECO:0000256" key="3">
    <source>
        <dbReference type="ARBA" id="ARBA00023163"/>
    </source>
</evidence>
<organism evidence="5 6">
    <name type="scientific">Pseudonocardia oroxyli</name>
    <dbReference type="NCBI Taxonomy" id="366584"/>
    <lineage>
        <taxon>Bacteria</taxon>
        <taxon>Bacillati</taxon>
        <taxon>Actinomycetota</taxon>
        <taxon>Actinomycetes</taxon>
        <taxon>Pseudonocardiales</taxon>
        <taxon>Pseudonocardiaceae</taxon>
        <taxon>Pseudonocardia</taxon>
    </lineage>
</organism>
<dbReference type="InterPro" id="IPR050204">
    <property type="entry name" value="AraC_XylS_family_regulators"/>
</dbReference>
<dbReference type="SUPFAM" id="SSF46689">
    <property type="entry name" value="Homeodomain-like"/>
    <property type="match status" value="1"/>
</dbReference>
<dbReference type="InterPro" id="IPR009057">
    <property type="entry name" value="Homeodomain-like_sf"/>
</dbReference>
<protein>
    <submittedName>
        <fullName evidence="5">Transcriptional regulator, AraC family</fullName>
    </submittedName>
</protein>
<dbReference type="RefSeq" id="WP_176921201.1">
    <property type="nucleotide sequence ID" value="NZ_FNBE01000003.1"/>
</dbReference>
<feature type="domain" description="HTH araC/xylS-type" evidence="4">
    <location>
        <begin position="165"/>
        <end position="257"/>
    </location>
</feature>
<dbReference type="PANTHER" id="PTHR46796:SF15">
    <property type="entry name" value="BLL1074 PROTEIN"/>
    <property type="match status" value="1"/>
</dbReference>